<dbReference type="GO" id="GO:0036009">
    <property type="term" value="F:protein-glutamine N-methyltransferase activity"/>
    <property type="evidence" value="ECO:0007669"/>
    <property type="project" value="TreeGrafter"/>
</dbReference>
<dbReference type="CDD" id="cd02440">
    <property type="entry name" value="AdoMet_MTases"/>
    <property type="match status" value="1"/>
</dbReference>
<dbReference type="Pfam" id="PF05175">
    <property type="entry name" value="MTS"/>
    <property type="match status" value="1"/>
</dbReference>
<protein>
    <submittedName>
        <fullName evidence="4">Methylase</fullName>
    </submittedName>
</protein>
<dbReference type="OrthoDB" id="267914at2"/>
<keyword evidence="5" id="KW-1185">Reference proteome</keyword>
<keyword evidence="2" id="KW-0949">S-adenosyl-L-methionine</keyword>
<evidence type="ECO:0000313" key="4">
    <source>
        <dbReference type="EMBL" id="SAI70234.1"/>
    </source>
</evidence>
<sequence length="384" mass="42117">MSAPAPAPAPDAATLVHWTDNDGHARQARWQSENGAPPPRRIVCIDDRTPADTAYRLACEGTSLLWHGDFQNARQLLGAMARRLDKRPPRLPDELPQRFHQHRMWQAQRARTLGRLLIELQPGYRLELRRAPVVAEACAAAGLPADSPCLLSLRELQGLLGAGQWQRKGVAIRALQGAHIHPRYGVYSPVRGEYLDLVAQAPLPPGPAFDIGTGTGVLAAILARRGAHPVIATDLDARALACAHDNLQRLGLLQAVTLQRADLFPPGQAAVIVCNPPWLPAKPGAPIEHALYDPDSRMLRAFLQGLPQHLLPGGEGWLILSDLAEHLGLRAPDDLTHWIEQAGLRVVQRHTARPQHPRAQAEQDPLHAARSREITSLWRLARQG</sequence>
<dbReference type="AlphaFoldDB" id="A0A157SIS8"/>
<dbReference type="KEGG" id="btrm:SAMEA390648702117"/>
<dbReference type="InterPro" id="IPR007848">
    <property type="entry name" value="Small_mtfrase_dom"/>
</dbReference>
<dbReference type="PANTHER" id="PTHR18895:SF74">
    <property type="entry name" value="MTRF1L RELEASE FACTOR GLUTAMINE METHYLTRANSFERASE"/>
    <property type="match status" value="1"/>
</dbReference>
<keyword evidence="1 4" id="KW-0808">Transferase</keyword>
<dbReference type="InterPro" id="IPR002052">
    <property type="entry name" value="DNA_methylase_N6_adenine_CS"/>
</dbReference>
<dbReference type="STRING" id="123899.SAMEA3906487_02117"/>
<evidence type="ECO:0000256" key="2">
    <source>
        <dbReference type="ARBA" id="ARBA00022691"/>
    </source>
</evidence>
<dbReference type="GeneID" id="56590608"/>
<dbReference type="EMBL" id="LT546645">
    <property type="protein sequence ID" value="SAI70234.1"/>
    <property type="molecule type" value="Genomic_DNA"/>
</dbReference>
<dbReference type="eggNOG" id="COG2890">
    <property type="taxonomic scope" value="Bacteria"/>
</dbReference>
<evidence type="ECO:0000313" key="5">
    <source>
        <dbReference type="Proteomes" id="UP000076825"/>
    </source>
</evidence>
<name>A0A157SIS8_9BORD</name>
<organism evidence="4 5">
    <name type="scientific">Bordetella trematum</name>
    <dbReference type="NCBI Taxonomy" id="123899"/>
    <lineage>
        <taxon>Bacteria</taxon>
        <taxon>Pseudomonadati</taxon>
        <taxon>Pseudomonadota</taxon>
        <taxon>Betaproteobacteria</taxon>
        <taxon>Burkholderiales</taxon>
        <taxon>Alcaligenaceae</taxon>
        <taxon>Bordetella</taxon>
    </lineage>
</organism>
<dbReference type="PATRIC" id="fig|123899.6.peg.2113"/>
<proteinExistence type="predicted"/>
<feature type="domain" description="Methyltransferase small" evidence="3">
    <location>
        <begin position="207"/>
        <end position="319"/>
    </location>
</feature>
<dbReference type="SUPFAM" id="SSF53335">
    <property type="entry name" value="S-adenosyl-L-methionine-dependent methyltransferases"/>
    <property type="match status" value="1"/>
</dbReference>
<dbReference type="GO" id="GO:0032259">
    <property type="term" value="P:methylation"/>
    <property type="evidence" value="ECO:0007669"/>
    <property type="project" value="UniProtKB-KW"/>
</dbReference>
<dbReference type="InterPro" id="IPR029063">
    <property type="entry name" value="SAM-dependent_MTases_sf"/>
</dbReference>
<gene>
    <name evidence="4" type="ORF">SAMEA3906487_02117</name>
</gene>
<dbReference type="Proteomes" id="UP000076825">
    <property type="component" value="Chromosome 1"/>
</dbReference>
<dbReference type="GO" id="GO:0003676">
    <property type="term" value="F:nucleic acid binding"/>
    <property type="evidence" value="ECO:0007669"/>
    <property type="project" value="InterPro"/>
</dbReference>
<keyword evidence="1 4" id="KW-0489">Methyltransferase</keyword>
<accession>A0A157SIS8</accession>
<dbReference type="RefSeq" id="WP_063491910.1">
    <property type="nucleotide sequence ID" value="NZ_CP016340.1"/>
</dbReference>
<evidence type="ECO:0000259" key="3">
    <source>
        <dbReference type="Pfam" id="PF05175"/>
    </source>
</evidence>
<evidence type="ECO:0000256" key="1">
    <source>
        <dbReference type="ARBA" id="ARBA00022603"/>
    </source>
</evidence>
<dbReference type="Gene3D" id="3.40.50.150">
    <property type="entry name" value="Vaccinia Virus protein VP39"/>
    <property type="match status" value="1"/>
</dbReference>
<reference evidence="4 5" key="1">
    <citation type="submission" date="2016-04" db="EMBL/GenBank/DDBJ databases">
        <authorList>
            <consortium name="Pathogen Informatics"/>
        </authorList>
    </citation>
    <scope>NUCLEOTIDE SEQUENCE [LARGE SCALE GENOMIC DNA]</scope>
    <source>
        <strain evidence="4 5">H044680328</strain>
    </source>
</reference>
<dbReference type="PANTHER" id="PTHR18895">
    <property type="entry name" value="HEMK METHYLTRANSFERASE"/>
    <property type="match status" value="1"/>
</dbReference>
<dbReference type="PROSITE" id="PS00092">
    <property type="entry name" value="N6_MTASE"/>
    <property type="match status" value="1"/>
</dbReference>
<dbReference type="InterPro" id="IPR050320">
    <property type="entry name" value="N5-glutamine_MTase"/>
</dbReference>